<sequence>MFVSKEHHPQVLPRQAYVDPEFFKNEIETFMMPSWHCVATMAELPKNGSYLTLELFERPIILWRKEEEVVGFLNVCPHRFAKLTSKDCGVCERLHCQYHGWEFDETGNVRKIPDAKTFRPLAQGMLGLKQYRVERCGELIFVNLSEEGPSLQEFIGEKFAMYQEWFSPQMHTAITMTRTINANWKCLVENALESYHTTTVHPQTFGEAPAEKDMRHTLEENWTSMFVDYSEERSFRAALDKFGHFMVGRKPEGSYEHVLHYPNVMMARLSLYRWIECVIPVTPSQSLSVVRLLCHIGEPGQIRRAWNRFFVSKWANDFLSKVGAEDAKVVVQVHAGLSAPEEPMGGLISTREERIFHFQKYVERETGSGTPDGDREYSKFDFQETQHD</sequence>
<dbReference type="CDD" id="cd00680">
    <property type="entry name" value="RHO_alpha_C"/>
    <property type="match status" value="1"/>
</dbReference>
<evidence type="ECO:0000256" key="1">
    <source>
        <dbReference type="ARBA" id="ARBA00001962"/>
    </source>
</evidence>
<evidence type="ECO:0000256" key="2">
    <source>
        <dbReference type="ARBA" id="ARBA00022714"/>
    </source>
</evidence>
<keyword evidence="2" id="KW-0001">2Fe-2S</keyword>
<evidence type="ECO:0000256" key="7">
    <source>
        <dbReference type="SAM" id="MobiDB-lite"/>
    </source>
</evidence>
<dbReference type="GO" id="GO:0016491">
    <property type="term" value="F:oxidoreductase activity"/>
    <property type="evidence" value="ECO:0007669"/>
    <property type="project" value="UniProtKB-KW"/>
</dbReference>
<accession>A0A2S8GIK3</accession>
<evidence type="ECO:0000313" key="10">
    <source>
        <dbReference type="Proteomes" id="UP000237819"/>
    </source>
</evidence>
<feature type="region of interest" description="Disordered" evidence="7">
    <location>
        <begin position="365"/>
        <end position="388"/>
    </location>
</feature>
<dbReference type="Gene3D" id="2.102.10.10">
    <property type="entry name" value="Rieske [2Fe-2S] iron-sulphur domain"/>
    <property type="match status" value="1"/>
</dbReference>
<dbReference type="Pfam" id="PF00355">
    <property type="entry name" value="Rieske"/>
    <property type="match status" value="1"/>
</dbReference>
<keyword evidence="6" id="KW-0411">Iron-sulfur</keyword>
<feature type="domain" description="Rieske" evidence="8">
    <location>
        <begin position="35"/>
        <end position="142"/>
    </location>
</feature>
<dbReference type="RefSeq" id="WP_105337246.1">
    <property type="nucleotide sequence ID" value="NZ_PUHZ01000020.1"/>
</dbReference>
<dbReference type="InterPro" id="IPR001663">
    <property type="entry name" value="Rng_hydr_dOase-A"/>
</dbReference>
<dbReference type="InterPro" id="IPR036922">
    <property type="entry name" value="Rieske_2Fe-2S_sf"/>
</dbReference>
<dbReference type="GO" id="GO:0005506">
    <property type="term" value="F:iron ion binding"/>
    <property type="evidence" value="ECO:0007669"/>
    <property type="project" value="InterPro"/>
</dbReference>
<gene>
    <name evidence="9" type="ORF">C5Y93_20155</name>
</gene>
<dbReference type="SUPFAM" id="SSF55961">
    <property type="entry name" value="Bet v1-like"/>
    <property type="match status" value="1"/>
</dbReference>
<evidence type="ECO:0000256" key="3">
    <source>
        <dbReference type="ARBA" id="ARBA00022723"/>
    </source>
</evidence>
<dbReference type="InterPro" id="IPR015879">
    <property type="entry name" value="Ring_hydroxy_dOase_asu_C_dom"/>
</dbReference>
<dbReference type="EMBL" id="PUHZ01000020">
    <property type="protein sequence ID" value="PQO44277.1"/>
    <property type="molecule type" value="Genomic_DNA"/>
</dbReference>
<dbReference type="Pfam" id="PF00848">
    <property type="entry name" value="Ring_hydroxyl_A"/>
    <property type="match status" value="1"/>
</dbReference>
<dbReference type="InterPro" id="IPR017941">
    <property type="entry name" value="Rieske_2Fe-2S"/>
</dbReference>
<evidence type="ECO:0000256" key="5">
    <source>
        <dbReference type="ARBA" id="ARBA00023004"/>
    </source>
</evidence>
<proteinExistence type="predicted"/>
<keyword evidence="3" id="KW-0479">Metal-binding</keyword>
<evidence type="ECO:0000313" key="9">
    <source>
        <dbReference type="EMBL" id="PQO44277.1"/>
    </source>
</evidence>
<dbReference type="OrthoDB" id="9800776at2"/>
<keyword evidence="5" id="KW-0408">Iron</keyword>
<dbReference type="PANTHER" id="PTHR43756:SF5">
    <property type="entry name" value="CHOLINE MONOOXYGENASE, CHLOROPLASTIC"/>
    <property type="match status" value="1"/>
</dbReference>
<evidence type="ECO:0000256" key="6">
    <source>
        <dbReference type="ARBA" id="ARBA00023014"/>
    </source>
</evidence>
<name>A0A2S8GIK3_9BACT</name>
<comment type="caution">
    <text evidence="9">The sequence shown here is derived from an EMBL/GenBank/DDBJ whole genome shotgun (WGS) entry which is preliminary data.</text>
</comment>
<reference evidence="9 10" key="1">
    <citation type="submission" date="2018-02" db="EMBL/GenBank/DDBJ databases">
        <title>Comparative genomes isolates from brazilian mangrove.</title>
        <authorList>
            <person name="Araujo J.E."/>
            <person name="Taketani R.G."/>
            <person name="Silva M.C.P."/>
            <person name="Loureco M.V."/>
            <person name="Andreote F.D."/>
        </authorList>
    </citation>
    <scope>NUCLEOTIDE SEQUENCE [LARGE SCALE GENOMIC DNA]</scope>
    <source>
        <strain evidence="9 10">Nap-Phe MGV</strain>
    </source>
</reference>
<keyword evidence="4" id="KW-0560">Oxidoreductase</keyword>
<dbReference type="GO" id="GO:0051537">
    <property type="term" value="F:2 iron, 2 sulfur cluster binding"/>
    <property type="evidence" value="ECO:0007669"/>
    <property type="project" value="UniProtKB-KW"/>
</dbReference>
<dbReference type="SUPFAM" id="SSF50022">
    <property type="entry name" value="ISP domain"/>
    <property type="match status" value="1"/>
</dbReference>
<dbReference type="PANTHER" id="PTHR43756">
    <property type="entry name" value="CHOLINE MONOOXYGENASE, CHLOROPLASTIC"/>
    <property type="match status" value="1"/>
</dbReference>
<evidence type="ECO:0000259" key="8">
    <source>
        <dbReference type="PROSITE" id="PS51296"/>
    </source>
</evidence>
<dbReference type="AlphaFoldDB" id="A0A2S8GIK3"/>
<dbReference type="PRINTS" id="PR00090">
    <property type="entry name" value="RNGDIOXGNASE"/>
</dbReference>
<dbReference type="PROSITE" id="PS51296">
    <property type="entry name" value="RIESKE"/>
    <property type="match status" value="1"/>
</dbReference>
<comment type="cofactor">
    <cofactor evidence="1">
        <name>Fe cation</name>
        <dbReference type="ChEBI" id="CHEBI:24875"/>
    </cofactor>
</comment>
<dbReference type="Proteomes" id="UP000237819">
    <property type="component" value="Unassembled WGS sequence"/>
</dbReference>
<dbReference type="Gene3D" id="3.90.380.10">
    <property type="entry name" value="Naphthalene 1,2-dioxygenase Alpha Subunit, Chain A, domain 1"/>
    <property type="match status" value="1"/>
</dbReference>
<protein>
    <recommendedName>
        <fullName evidence="8">Rieske domain-containing protein</fullName>
    </recommendedName>
</protein>
<organism evidence="9 10">
    <name type="scientific">Blastopirellula marina</name>
    <dbReference type="NCBI Taxonomy" id="124"/>
    <lineage>
        <taxon>Bacteria</taxon>
        <taxon>Pseudomonadati</taxon>
        <taxon>Planctomycetota</taxon>
        <taxon>Planctomycetia</taxon>
        <taxon>Pirellulales</taxon>
        <taxon>Pirellulaceae</taxon>
        <taxon>Blastopirellula</taxon>
    </lineage>
</organism>
<evidence type="ECO:0000256" key="4">
    <source>
        <dbReference type="ARBA" id="ARBA00023002"/>
    </source>
</evidence>
<dbReference type="CDD" id="cd03469">
    <property type="entry name" value="Rieske_RO_Alpha_N"/>
    <property type="match status" value="1"/>
</dbReference>